<evidence type="ECO:0000256" key="2">
    <source>
        <dbReference type="ARBA" id="ARBA00023136"/>
    </source>
</evidence>
<dbReference type="InterPro" id="IPR040096">
    <property type="entry name" value="Ric1"/>
</dbReference>
<dbReference type="Pfam" id="PF07064">
    <property type="entry name" value="RIC1"/>
    <property type="match status" value="1"/>
</dbReference>
<dbReference type="AlphaFoldDB" id="A0A7D9GYN0"/>
<keyword evidence="5" id="KW-1185">Reference proteome</keyword>
<dbReference type="SUPFAM" id="SSF50998">
    <property type="entry name" value="Quinoprotein alcohol dehydrogenase-like"/>
    <property type="match status" value="1"/>
</dbReference>
<dbReference type="EMBL" id="CABFWN010000002">
    <property type="protein sequence ID" value="VUG17346.1"/>
    <property type="molecule type" value="Genomic_DNA"/>
</dbReference>
<gene>
    <name evidence="4" type="ORF">DEBR0S2_04742G</name>
</gene>
<sequence length="1044" mass="118336">MFWPTELTSVQVLPELPNLKAIFDKKPVKGPENAKSIEYQPSPEKDPIIGSVTQPVYTESYKKHYARSGLHLPYAILTYRGLYLYDSRTGSPISAHIRSDNSIAKYGSNVKIRVSPCGRIFAVETSGNVALIYTIRTDLSDHEMLTVFNSDGFVLQNGLPLPRYRVVKHDEAYEDSGLNLDEGTANGFVQSLLKAFKPSTENETPVTDFGLRLRLILNVQSRLADFFFLSNLHIILVNKSPTAFQVVPLGKDKKITYLLAENLTWYPEEDRNADIIDFHYNYALHCFCWVNSLGKCWLAQVGKSKDITLLEPDALSGMCLYSGSEKAILTLISNSKGLVYVGLHDGRLLLFKIGNNGSSTLLKTINKPPNAGQLRHFSLSPDENTLIIQYSDGWTIHSFLGNLNFSTFEFDPLLISSPNDIRFIDYQNILLTHADKILRLKLSGLNFMSDLSSLAVNRPILFSADALRLFCGSNRSSAPDTLKSASEETLYNESRFADSWMLQTLPLAFTQRNSQVRASCANKRGTFFCVVGEKDVIVFDCKLHLWKFLDWKQEDILEQSASGRCHAFFSCLWYQDYLILSAREEVFVAENAEDPTFDPAVYVFPPSCLKSDAEFKIDSTVWNFKLPNAGKGARPNIISVDLDLSQSTLIVTTNEMSIYTWKIREKSADSAANIRASLIFEKLSLYQLKDAFKELENAMYNVRSVLLLRKTDLLILDGTSLFIVSKQAGTAQLSKYHISLVNNQVEYVQKLDQKTFLVFDGSKILHYSVIVDDLSSGTNLGVPVNINIGNEVESLESGSYDVESSGVTPYPLTTQQSDSTVYGVEVECYSDTKIRLVPTKKNYLDDIIDHQIWANIRVRKSDSMEALGITTVYRKMHKLPHFKYVLELLMVRYIQHVYEKKLFDSEDEYFDRLFELIKMTGKMYEILLNCLKKTEAQYWNVLFEKLGENARDIVGTLLHEDQNYKLSAHYLIIALNGEKHDDKLPKDGIESWSDTKLKAEDALLFRSIVQKLASARDYVTCFEMLHFLKLVDPKACTEVIKSIE</sequence>
<keyword evidence="2" id="KW-0472">Membrane</keyword>
<proteinExistence type="predicted"/>
<name>A0A7D9GYN0_DEKBR</name>
<evidence type="ECO:0000256" key="1">
    <source>
        <dbReference type="ARBA" id="ARBA00004370"/>
    </source>
</evidence>
<protein>
    <submittedName>
        <fullName evidence="4">DEBR0S2_04742g1_1</fullName>
    </submittedName>
</protein>
<evidence type="ECO:0000313" key="4">
    <source>
        <dbReference type="EMBL" id="VUG17346.1"/>
    </source>
</evidence>
<dbReference type="PANTHER" id="PTHR22746:SF10">
    <property type="entry name" value="GUANINE NUCLEOTIDE EXCHANGE FACTOR SUBUNIT RIC1"/>
    <property type="match status" value="1"/>
</dbReference>
<dbReference type="PANTHER" id="PTHR22746">
    <property type="entry name" value="RAB6A-GEF COMPLEX PARTNER PROTEIN 1"/>
    <property type="match status" value="1"/>
</dbReference>
<dbReference type="SUPFAM" id="SSF101898">
    <property type="entry name" value="NHL repeat"/>
    <property type="match status" value="1"/>
</dbReference>
<dbReference type="GO" id="GO:0000139">
    <property type="term" value="C:Golgi membrane"/>
    <property type="evidence" value="ECO:0007669"/>
    <property type="project" value="TreeGrafter"/>
</dbReference>
<dbReference type="Proteomes" id="UP000478008">
    <property type="component" value="Unassembled WGS sequence"/>
</dbReference>
<dbReference type="InterPro" id="IPR011047">
    <property type="entry name" value="Quinoprotein_ADH-like_sf"/>
</dbReference>
<evidence type="ECO:0000259" key="3">
    <source>
        <dbReference type="Pfam" id="PF07064"/>
    </source>
</evidence>
<reference evidence="4 5" key="1">
    <citation type="submission" date="2019-07" db="EMBL/GenBank/DDBJ databases">
        <authorList>
            <person name="Friedrich A."/>
            <person name="Schacherer J."/>
        </authorList>
    </citation>
    <scope>NUCLEOTIDE SEQUENCE [LARGE SCALE GENOMIC DNA]</scope>
</reference>
<dbReference type="GO" id="GO:0005829">
    <property type="term" value="C:cytosol"/>
    <property type="evidence" value="ECO:0007669"/>
    <property type="project" value="TreeGrafter"/>
</dbReference>
<organism evidence="4 5">
    <name type="scientific">Dekkera bruxellensis</name>
    <name type="common">Brettanomyces custersii</name>
    <dbReference type="NCBI Taxonomy" id="5007"/>
    <lineage>
        <taxon>Eukaryota</taxon>
        <taxon>Fungi</taxon>
        <taxon>Dikarya</taxon>
        <taxon>Ascomycota</taxon>
        <taxon>Saccharomycotina</taxon>
        <taxon>Pichiomycetes</taxon>
        <taxon>Pichiales</taxon>
        <taxon>Pichiaceae</taxon>
        <taxon>Brettanomyces</taxon>
    </lineage>
</organism>
<feature type="domain" description="RIC1 C-terminal alpha solenoid region" evidence="3">
    <location>
        <begin position="871"/>
        <end position="1036"/>
    </location>
</feature>
<dbReference type="InterPro" id="IPR009771">
    <property type="entry name" value="RIC1_C"/>
</dbReference>
<dbReference type="GO" id="GO:0034066">
    <property type="term" value="C:Ric1-Rgp1 guanyl-nucleotide exchange factor complex"/>
    <property type="evidence" value="ECO:0007669"/>
    <property type="project" value="InterPro"/>
</dbReference>
<evidence type="ECO:0000313" key="5">
    <source>
        <dbReference type="Proteomes" id="UP000478008"/>
    </source>
</evidence>
<accession>A0A7D9GYN0</accession>
<dbReference type="GO" id="GO:0042147">
    <property type="term" value="P:retrograde transport, endosome to Golgi"/>
    <property type="evidence" value="ECO:0007669"/>
    <property type="project" value="TreeGrafter"/>
</dbReference>
<dbReference type="GO" id="GO:0006886">
    <property type="term" value="P:intracellular protein transport"/>
    <property type="evidence" value="ECO:0007669"/>
    <property type="project" value="InterPro"/>
</dbReference>
<comment type="subcellular location">
    <subcellularLocation>
        <location evidence="1">Membrane</location>
    </subcellularLocation>
</comment>